<protein>
    <recommendedName>
        <fullName evidence="9">Non-specific protein-tyrosine kinase</fullName>
    </recommendedName>
</protein>
<sequence>MNLLFPLSLPAEALQRPVVSDFEPQGLSEAARWNSKENLLSCPSENDPHLFVALYDFVASGDNTLSITKGEKLRVLGYNHNGEWCEAQTKNGQGWVPSNYITPVNSLEKHSWYHGPVSRNAAEYLLSSGINGSFLVRESESSPGQRSISLRYEGRVYHYRINTASDGKLMGQHGVLLSLSEALCKPKLRRGPLLLGKYRVAGSGVFIQWLCTAEDGN</sequence>
<comment type="caution">
    <text evidence="7">The sequence shown here is derived from an EMBL/GenBank/DDBJ whole genome shotgun (WGS) entry which is preliminary data.</text>
</comment>
<dbReference type="PANTHER" id="PTHR46037">
    <property type="entry name" value="PROTEIN ENHANCER OF SEVENLESS 2B"/>
    <property type="match status" value="1"/>
</dbReference>
<dbReference type="CDD" id="cd11850">
    <property type="entry name" value="SH3_Abl"/>
    <property type="match status" value="1"/>
</dbReference>
<evidence type="ECO:0000256" key="3">
    <source>
        <dbReference type="PROSITE-ProRule" id="PRU00191"/>
    </source>
</evidence>
<dbReference type="SMART" id="SM00326">
    <property type="entry name" value="SH3"/>
    <property type="match status" value="1"/>
</dbReference>
<dbReference type="PRINTS" id="PR00452">
    <property type="entry name" value="SH3DOMAIN"/>
</dbReference>
<dbReference type="InterPro" id="IPR043539">
    <property type="entry name" value="Grb2-like"/>
</dbReference>
<dbReference type="Gene3D" id="2.30.30.40">
    <property type="entry name" value="SH3 Domains"/>
    <property type="match status" value="1"/>
</dbReference>
<organism evidence="7 8">
    <name type="scientific">Callipepla squamata</name>
    <name type="common">Scaled quail</name>
    <dbReference type="NCBI Taxonomy" id="9009"/>
    <lineage>
        <taxon>Eukaryota</taxon>
        <taxon>Metazoa</taxon>
        <taxon>Chordata</taxon>
        <taxon>Craniata</taxon>
        <taxon>Vertebrata</taxon>
        <taxon>Euteleostomi</taxon>
        <taxon>Archelosauria</taxon>
        <taxon>Archosauria</taxon>
        <taxon>Dinosauria</taxon>
        <taxon>Saurischia</taxon>
        <taxon>Theropoda</taxon>
        <taxon>Coelurosauria</taxon>
        <taxon>Aves</taxon>
        <taxon>Neognathae</taxon>
        <taxon>Galloanserae</taxon>
        <taxon>Galliformes</taxon>
        <taxon>Odontophoridae</taxon>
        <taxon>Callipepla</taxon>
    </lineage>
</organism>
<proteinExistence type="predicted"/>
<dbReference type="Pfam" id="PF00017">
    <property type="entry name" value="SH2"/>
    <property type="match status" value="1"/>
</dbReference>
<dbReference type="PROSITE" id="PS50001">
    <property type="entry name" value="SH2"/>
    <property type="match status" value="1"/>
</dbReference>
<dbReference type="InterPro" id="IPR000980">
    <property type="entry name" value="SH2"/>
</dbReference>
<dbReference type="AlphaFoldDB" id="A0A226NNS6"/>
<evidence type="ECO:0000259" key="5">
    <source>
        <dbReference type="PROSITE" id="PS50001"/>
    </source>
</evidence>
<dbReference type="Pfam" id="PF00018">
    <property type="entry name" value="SH3_1"/>
    <property type="match status" value="1"/>
</dbReference>
<dbReference type="InterPro" id="IPR036028">
    <property type="entry name" value="SH3-like_dom_sf"/>
</dbReference>
<keyword evidence="2 3" id="KW-0727">SH2 domain</keyword>
<reference evidence="7 8" key="1">
    <citation type="submission" date="2016-07" db="EMBL/GenBank/DDBJ databases">
        <title>Disparate Historic Effective Population Sizes Predicted by Modern Levels of Genome Diversity for the Scaled Quail (Callipepla squamata) and the Northern Bobwhite (Colinus virginianus): Inferences from First and Second Generation Draft Genome Assemblies for Sympatric New World Quail.</title>
        <authorList>
            <person name="Oldeschulte D.L."/>
            <person name="Halley Y.A."/>
            <person name="Bhattarai E.K."/>
            <person name="Brashear W.A."/>
            <person name="Hill J."/>
            <person name="Metz R.P."/>
            <person name="Johnson C.D."/>
            <person name="Rollins D."/>
            <person name="Peterson M.J."/>
            <person name="Bickhart D.M."/>
            <person name="Decker J.E."/>
            <person name="Seabury C.M."/>
        </authorList>
    </citation>
    <scope>NUCLEOTIDE SEQUENCE [LARGE SCALE GENOMIC DNA]</scope>
    <source>
        <strain evidence="7 8">Texas</strain>
        <tissue evidence="7">Leg muscle</tissue>
    </source>
</reference>
<keyword evidence="1 4" id="KW-0728">SH3 domain</keyword>
<dbReference type="SUPFAM" id="SSF50044">
    <property type="entry name" value="SH3-domain"/>
    <property type="match status" value="1"/>
</dbReference>
<feature type="domain" description="SH3" evidence="6">
    <location>
        <begin position="46"/>
        <end position="106"/>
    </location>
</feature>
<evidence type="ECO:0000259" key="6">
    <source>
        <dbReference type="PROSITE" id="PS50002"/>
    </source>
</evidence>
<name>A0A226NNS6_CALSU</name>
<dbReference type="SUPFAM" id="SSF55550">
    <property type="entry name" value="SH2 domain"/>
    <property type="match status" value="1"/>
</dbReference>
<dbReference type="PROSITE" id="PS50002">
    <property type="entry name" value="SH3"/>
    <property type="match status" value="1"/>
</dbReference>
<evidence type="ECO:0000313" key="7">
    <source>
        <dbReference type="EMBL" id="OXB69104.1"/>
    </source>
</evidence>
<dbReference type="SMART" id="SM00252">
    <property type="entry name" value="SH2"/>
    <property type="match status" value="1"/>
</dbReference>
<dbReference type="STRING" id="9009.A0A226NNS6"/>
<dbReference type="InterPro" id="IPR036860">
    <property type="entry name" value="SH2_dom_sf"/>
</dbReference>
<keyword evidence="8" id="KW-1185">Reference proteome</keyword>
<gene>
    <name evidence="7" type="ORF">ASZ78_009580</name>
</gene>
<feature type="domain" description="SH2" evidence="5">
    <location>
        <begin position="112"/>
        <end position="206"/>
    </location>
</feature>
<dbReference type="InterPro" id="IPR001452">
    <property type="entry name" value="SH3_domain"/>
</dbReference>
<evidence type="ECO:0008006" key="9">
    <source>
        <dbReference type="Google" id="ProtNLM"/>
    </source>
</evidence>
<dbReference type="OrthoDB" id="98077at2759"/>
<dbReference type="Proteomes" id="UP000198323">
    <property type="component" value="Unassembled WGS sequence"/>
</dbReference>
<dbReference type="EMBL" id="MCFN01000004">
    <property type="protein sequence ID" value="OXB69104.1"/>
    <property type="molecule type" value="Genomic_DNA"/>
</dbReference>
<evidence type="ECO:0000313" key="8">
    <source>
        <dbReference type="Proteomes" id="UP000198323"/>
    </source>
</evidence>
<evidence type="ECO:0000256" key="4">
    <source>
        <dbReference type="PROSITE-ProRule" id="PRU00192"/>
    </source>
</evidence>
<dbReference type="PRINTS" id="PR00401">
    <property type="entry name" value="SH2DOMAIN"/>
</dbReference>
<dbReference type="Gene3D" id="3.30.505.10">
    <property type="entry name" value="SH2 domain"/>
    <property type="match status" value="1"/>
</dbReference>
<evidence type="ECO:0000256" key="2">
    <source>
        <dbReference type="ARBA" id="ARBA00022999"/>
    </source>
</evidence>
<accession>A0A226NNS6</accession>
<evidence type="ECO:0000256" key="1">
    <source>
        <dbReference type="ARBA" id="ARBA00022443"/>
    </source>
</evidence>
<dbReference type="FunFam" id="2.30.30.40:FF:000010">
    <property type="entry name" value="Tyrosine-protein kinase"/>
    <property type="match status" value="1"/>
</dbReference>